<dbReference type="EMBL" id="LWCS01000046">
    <property type="protein sequence ID" value="OAN33890.1"/>
    <property type="molecule type" value="Genomic_DNA"/>
</dbReference>
<evidence type="ECO:0000256" key="1">
    <source>
        <dbReference type="SAM" id="MobiDB-lite"/>
    </source>
</evidence>
<dbReference type="Proteomes" id="UP000078396">
    <property type="component" value="Unassembled WGS sequence"/>
</dbReference>
<name>A0A178LQS6_MYCIR</name>
<feature type="compositionally biased region" description="Low complexity" evidence="1">
    <location>
        <begin position="25"/>
        <end position="35"/>
    </location>
</feature>
<organism evidence="2 3">
    <name type="scientific">Mycolicibacterium iranicum</name>
    <name type="common">Mycobacterium iranicum</name>
    <dbReference type="NCBI Taxonomy" id="912594"/>
    <lineage>
        <taxon>Bacteria</taxon>
        <taxon>Bacillati</taxon>
        <taxon>Actinomycetota</taxon>
        <taxon>Actinomycetes</taxon>
        <taxon>Mycobacteriales</taxon>
        <taxon>Mycobacteriaceae</taxon>
        <taxon>Mycolicibacterium</taxon>
    </lineage>
</organism>
<evidence type="ECO:0000313" key="2">
    <source>
        <dbReference type="EMBL" id="OAN33890.1"/>
    </source>
</evidence>
<dbReference type="AlphaFoldDB" id="A0A178LQS6"/>
<evidence type="ECO:0000313" key="3">
    <source>
        <dbReference type="Proteomes" id="UP000078396"/>
    </source>
</evidence>
<proteinExistence type="predicted"/>
<feature type="region of interest" description="Disordered" evidence="1">
    <location>
        <begin position="1"/>
        <end position="94"/>
    </location>
</feature>
<reference evidence="2 3" key="1">
    <citation type="submission" date="2016-04" db="EMBL/GenBank/DDBJ databases">
        <title>Draft Genome Sequences of Staphylococcus capitis Strain H36, S. capitis Strain H65, S. cohnii Strain H62, S. hominis Strain H69, Mycobacterium iranicum Strain H39, Plantibacter sp. Strain H53, Pseudomonas oryzihabitans Strain H72, and Microbacterium sp. Strain H83, isolated from residential settings.</title>
        <authorList>
            <person name="Lymperopoulou D."/>
            <person name="Adams R.I."/>
            <person name="Lindow S."/>
            <person name="Coil D.A."/>
            <person name="Jospin G."/>
            <person name="Eisen J.A."/>
        </authorList>
    </citation>
    <scope>NUCLEOTIDE SEQUENCE [LARGE SCALE GENOMIC DNA]</scope>
    <source>
        <strain evidence="2 3">H39</strain>
    </source>
</reference>
<sequence>MAAGIGVAIAASPGTAFADDRAASESDSVASASPGPEAPGPSDTGHTDDSEDTGPETDDEDALDTDVADVESDDPDDVVEASEETAAQDDGSGAVIEATAVEESVVEESVVREADVDQAVIREADVDQAVVQEAVVEEADPVEHAAAPFGTSPAGAAAAPLSAPTTAQASLDQLPCGCTLNRALTDAANWLALHPRVPFGPFLEAGVYLVRRTLFPASVGVITKPVTVRLHFTDTTQSSGENKLGIYLAMAGSTTPVLFEFDTGSAGLFAAYSETPGASPWWGDNFEDTGNPTGVTFDSGLVYAGTGATTAVSLYSSQDSCTSILNTSQVLVGQMDEIGTSTDPTQFWGAPGSTPGKPPIQGAFYGDFGMALNDRESGIVNVLSQLKFGWGVRPGWVVHIDPITDEAWLQIGLTRSDLNNDVTMYFSMDPDPAAPPTARVPRSHLRYYALQPFTATLHIDDGETIGLSIDDPDVPILPDTGASTTLHNTQSSPNPVTYMEFTDWTEEFTKGKLDTGLNFFLTATTTSGQKVTFFQFVTSESTDGGRVGVQNKSSTPPPAPAPPDQMYYLNSGRSMFNEYDVIYSLGNPWGGGTIGLLPQGIQSAERSNRYSK</sequence>
<comment type="caution">
    <text evidence="2">The sequence shown here is derived from an EMBL/GenBank/DDBJ whole genome shotgun (WGS) entry which is preliminary data.</text>
</comment>
<feature type="compositionally biased region" description="Acidic residues" evidence="1">
    <location>
        <begin position="49"/>
        <end position="87"/>
    </location>
</feature>
<feature type="region of interest" description="Disordered" evidence="1">
    <location>
        <begin position="543"/>
        <end position="563"/>
    </location>
</feature>
<accession>A0A178LQS6</accession>
<protein>
    <submittedName>
        <fullName evidence="2">Uncharacterized protein</fullName>
    </submittedName>
</protein>
<gene>
    <name evidence="2" type="ORF">A4X20_27380</name>
</gene>